<feature type="compositionally biased region" description="Basic and acidic residues" evidence="1">
    <location>
        <begin position="153"/>
        <end position="164"/>
    </location>
</feature>
<proteinExistence type="predicted"/>
<feature type="compositionally biased region" description="Basic and acidic residues" evidence="1">
    <location>
        <begin position="55"/>
        <end position="66"/>
    </location>
</feature>
<dbReference type="OrthoDB" id="424880at2759"/>
<dbReference type="Proteomes" id="UP000541610">
    <property type="component" value="Unassembled WGS sequence"/>
</dbReference>
<feature type="region of interest" description="Disordered" evidence="1">
    <location>
        <begin position="275"/>
        <end position="295"/>
    </location>
</feature>
<dbReference type="EMBL" id="JABANP010000026">
    <property type="protein sequence ID" value="KAF4694910.1"/>
    <property type="molecule type" value="Genomic_DNA"/>
</dbReference>
<reference evidence="2 3" key="1">
    <citation type="submission" date="2020-04" db="EMBL/GenBank/DDBJ databases">
        <title>Perkinsus olseni comparative genomics.</title>
        <authorList>
            <person name="Bogema D.R."/>
        </authorList>
    </citation>
    <scope>NUCLEOTIDE SEQUENCE [LARGE SCALE GENOMIC DNA]</scope>
    <source>
        <strain evidence="2">00978-12</strain>
    </source>
</reference>
<accession>A0A7J6PHD6</accession>
<name>A0A7J6PHD6_PEROL</name>
<dbReference type="AlphaFoldDB" id="A0A7J6PHD6"/>
<sequence>MSCYLGGHVGALLSALGARSATEESGMTGVTLAECVAIYGDEDGLRYYEEYEREREVEKSRCRVTEDHDDNSQIGSPLVNPCPHGAVVQSGSSSGTPPGDRATVGTPASTDPQVTPHHLEDTQEPPRRPNAQRRGSALFEDEEEEAASDSDDESRAADRTRGDPEGAEDNSTGEVAKHAEEASSLGDDEVLESQLDAEVGDIFVPPIGATPPWEDPRRRRIFNSPRAGRIECFFLEEDGERTKICEQGGARLRWVPRELVARHRGPAGSAELFDKFGGDEEDDDEGTANANAGRASRRRRLIPSTPKARLRRFNLSPSLTPRRFIENNTTVSSPAMAQGRAKRLKTSTTPTAKRTSAEVQHKPVVVDSTLQQWRLFEYLSSASPTQWVRKNISGAADPELKRIVADGFHGLIPDEDLMTIARSGRSETPVRIAALMALLSSGTAAQNKDRCSEVAASVGEEFSSGSAPIDIGVVILVAICRQMSECMPIAQAKTARGLIIFTLAALVRVRVLWSVLEVPLPLGLGQATAAEASEEEILRDVRFKNASLGERLTGALLVVCGRRLMSGSGPEMRIATILPWVVVNGPKRVTSGRPSEEGEGSVAPPSEPSALFTRSDRFPENAVLHACRVMMGTGACTVSVDDAFAPTHPLQVEVYYKLLLESGCDRGALFTQLDKWGTASPPVAGSLLEIMIRDYPQQCYGSRLWEKVEDADLYRLVNRLPGSGKLGEAALRRLRPPRTWPDRVRLSPRTVEAAWDISCALTDAVLYSRALDDDSNRQEMEAALQFLVDALPALLGTGDIRPGLLLHCGGLMDPRHTKMLKTKNSPEPRPYWVILSDERLLKWYFDHNPDAEIVRYARDHSGVRPVRPLPPALFTEMSDKTRRTASEVAKVFYTKLFEVWKEADVERGLHRASVLRWIFTQDYTPPEASLRCLEGCYKDALLSWLSGISLRPPAFVINRIQSLID</sequence>
<feature type="region of interest" description="Disordered" evidence="1">
    <location>
        <begin position="589"/>
        <end position="613"/>
    </location>
</feature>
<evidence type="ECO:0000256" key="1">
    <source>
        <dbReference type="SAM" id="MobiDB-lite"/>
    </source>
</evidence>
<feature type="region of interest" description="Disordered" evidence="1">
    <location>
        <begin position="334"/>
        <end position="354"/>
    </location>
</feature>
<feature type="region of interest" description="Disordered" evidence="1">
    <location>
        <begin position="55"/>
        <end position="188"/>
    </location>
</feature>
<feature type="compositionally biased region" description="Acidic residues" evidence="1">
    <location>
        <begin position="139"/>
        <end position="152"/>
    </location>
</feature>
<evidence type="ECO:0000313" key="3">
    <source>
        <dbReference type="Proteomes" id="UP000541610"/>
    </source>
</evidence>
<comment type="caution">
    <text evidence="2">The sequence shown here is derived from an EMBL/GenBank/DDBJ whole genome shotgun (WGS) entry which is preliminary data.</text>
</comment>
<feature type="compositionally biased region" description="Basic and acidic residues" evidence="1">
    <location>
        <begin position="117"/>
        <end position="127"/>
    </location>
</feature>
<evidence type="ECO:0000313" key="2">
    <source>
        <dbReference type="EMBL" id="KAF4694910.1"/>
    </source>
</evidence>
<gene>
    <name evidence="2" type="ORF">FOZ60_006431</name>
</gene>
<organism evidence="2 3">
    <name type="scientific">Perkinsus olseni</name>
    <name type="common">Perkinsus atlanticus</name>
    <dbReference type="NCBI Taxonomy" id="32597"/>
    <lineage>
        <taxon>Eukaryota</taxon>
        <taxon>Sar</taxon>
        <taxon>Alveolata</taxon>
        <taxon>Perkinsozoa</taxon>
        <taxon>Perkinsea</taxon>
        <taxon>Perkinsida</taxon>
        <taxon>Perkinsidae</taxon>
        <taxon>Perkinsus</taxon>
    </lineage>
</organism>
<protein>
    <submittedName>
        <fullName evidence="2">Uncharacterized protein</fullName>
    </submittedName>
</protein>